<dbReference type="Proteomes" id="UP000703269">
    <property type="component" value="Unassembled WGS sequence"/>
</dbReference>
<dbReference type="Pfam" id="PF24883">
    <property type="entry name" value="NPHP3_N"/>
    <property type="match status" value="1"/>
</dbReference>
<dbReference type="OrthoDB" id="7464126at2759"/>
<evidence type="ECO:0000259" key="2">
    <source>
        <dbReference type="Pfam" id="PF24883"/>
    </source>
</evidence>
<protein>
    <submittedName>
        <fullName evidence="3">AAA-16 domain-containing protein</fullName>
    </submittedName>
</protein>
<evidence type="ECO:0000256" key="1">
    <source>
        <dbReference type="ARBA" id="ARBA00022737"/>
    </source>
</evidence>
<dbReference type="EMBL" id="BPQB01000064">
    <property type="protein sequence ID" value="GJE96859.1"/>
    <property type="molecule type" value="Genomic_DNA"/>
</dbReference>
<comment type="caution">
    <text evidence="3">The sequence shown here is derived from an EMBL/GenBank/DDBJ whole genome shotgun (WGS) entry which is preliminary data.</text>
</comment>
<reference evidence="3 4" key="1">
    <citation type="submission" date="2021-08" db="EMBL/GenBank/DDBJ databases">
        <title>Draft Genome Sequence of Phanerochaete sordida strain YK-624.</title>
        <authorList>
            <person name="Mori T."/>
            <person name="Dohra H."/>
            <person name="Suzuki T."/>
            <person name="Kawagishi H."/>
            <person name="Hirai H."/>
        </authorList>
    </citation>
    <scope>NUCLEOTIDE SEQUENCE [LARGE SCALE GENOMIC DNA]</scope>
    <source>
        <strain evidence="3 4">YK-624</strain>
    </source>
</reference>
<dbReference type="InterPro" id="IPR056884">
    <property type="entry name" value="NPHP3-like_N"/>
</dbReference>
<dbReference type="InterPro" id="IPR027417">
    <property type="entry name" value="P-loop_NTPase"/>
</dbReference>
<gene>
    <name evidence="3" type="ORF">PsYK624_130660</name>
</gene>
<accession>A0A9P3GNZ7</accession>
<dbReference type="AlphaFoldDB" id="A0A9P3GNZ7"/>
<proteinExistence type="predicted"/>
<evidence type="ECO:0000313" key="3">
    <source>
        <dbReference type="EMBL" id="GJE96859.1"/>
    </source>
</evidence>
<dbReference type="PANTHER" id="PTHR10039">
    <property type="entry name" value="AMELOGENIN"/>
    <property type="match status" value="1"/>
</dbReference>
<feature type="domain" description="Nephrocystin 3-like N-terminal" evidence="2">
    <location>
        <begin position="239"/>
        <end position="385"/>
    </location>
</feature>
<organism evidence="3 4">
    <name type="scientific">Phanerochaete sordida</name>
    <dbReference type="NCBI Taxonomy" id="48140"/>
    <lineage>
        <taxon>Eukaryota</taxon>
        <taxon>Fungi</taxon>
        <taxon>Dikarya</taxon>
        <taxon>Basidiomycota</taxon>
        <taxon>Agaricomycotina</taxon>
        <taxon>Agaricomycetes</taxon>
        <taxon>Polyporales</taxon>
        <taxon>Phanerochaetaceae</taxon>
        <taxon>Phanerochaete</taxon>
    </lineage>
</organism>
<evidence type="ECO:0000313" key="4">
    <source>
        <dbReference type="Proteomes" id="UP000703269"/>
    </source>
</evidence>
<dbReference type="Gene3D" id="3.40.50.300">
    <property type="entry name" value="P-loop containing nucleotide triphosphate hydrolases"/>
    <property type="match status" value="1"/>
</dbReference>
<name>A0A9P3GNZ7_9APHY</name>
<keyword evidence="4" id="KW-1185">Reference proteome</keyword>
<dbReference type="SUPFAM" id="SSF52540">
    <property type="entry name" value="P-loop containing nucleoside triphosphate hydrolases"/>
    <property type="match status" value="1"/>
</dbReference>
<keyword evidence="1" id="KW-0677">Repeat</keyword>
<dbReference type="PANTHER" id="PTHR10039:SF14">
    <property type="entry name" value="NACHT DOMAIN-CONTAINING PROTEIN"/>
    <property type="match status" value="1"/>
</dbReference>
<sequence length="816" mass="92142">MSDVHDWTTLIGEEQRRWDHLPWTSEGVGSYQFNHILSENARNIVGNMRDIIKAVGAASKDCKDNILEAFLEVIRALRIVYWDAIDRVERIMDEYKNSRQDFNDIGGIVLDNEDWQRREHDLRSATDQTLKRALDLRRGILVLVTSIIHPREDNNTIIMDVTEMIEDAQAAFETRASVGLEECISSIRDLKERTDQFRVAEHSAQVIEAVLRGVGSRYEPDEAKSTSVSNMQEDLTADVDLWLSEDKPIYFLCGEPGTGKTPMSSALCDRLRSGQKSTARLGASFFFSHDDGSGLSITVALSSIVMQLSSQNSSESLAELRRHLYRGDTLESLLHKALATTGLRAQALTVLVIDAIDQCKESGEVPLLLQSLLLFTREFPWLYIFLAARPRPNVMGALTHPSVIDFIHCRRLDSSLEKWYGNPGRYLEYVVPTIPGYSDYVRAHPTVLQQLIRHSGCDFSFACIAVRYLDTDHTQPKILFTSLLAGQRKKLSLLTALYLRSEVPSQTEHIRTVLRFVAYTGRGLTPDLISSYAPRISTHDVVMAVDHLRVGLTINEDGEIEPHDVAFYDFLSCFQKSKNGRHVYQMDRDTHFASISIAALVTASPVTAILQSHLPPTLLSYGDNHQPLRPLLTLWKHYLPGSKDQSFGHRYFFDQFYDFTPSVPLALYAWVTDPTDAYRTAGVVARFMASTVFSLDVLLGEHSFEDEFISEFYAFVSYVQLRRGRLLQRITTADVLGAIAKGCQHVHSSRDAKRLTFAMSVGVQRYQCHITATPGALQRWHDITEEFLARLHDDENTVDTQSTPGLLEGTFRIRAG</sequence>